<reference evidence="1 2" key="1">
    <citation type="submission" date="2021-05" db="EMBL/GenBank/DDBJ databases">
        <title>Aequorivita echinoideorum JCM 30378 genome.</title>
        <authorList>
            <person name="Zhang H."/>
            <person name="Li C."/>
        </authorList>
    </citation>
    <scope>NUCLEOTIDE SEQUENCE [LARGE SCALE GENOMIC DNA]</scope>
    <source>
        <strain evidence="1 2">JCM30378</strain>
    </source>
</reference>
<dbReference type="RefSeq" id="WP_214113597.1">
    <property type="nucleotide sequence ID" value="NZ_JAHCTB010000004.1"/>
</dbReference>
<keyword evidence="2" id="KW-1185">Reference proteome</keyword>
<proteinExistence type="predicted"/>
<evidence type="ECO:0000313" key="1">
    <source>
        <dbReference type="EMBL" id="MBT0608698.1"/>
    </source>
</evidence>
<protein>
    <recommendedName>
        <fullName evidence="3">Lamin Tail Domain</fullName>
    </recommendedName>
</protein>
<gene>
    <name evidence="1" type="ORF">KIV10_10920</name>
</gene>
<organism evidence="1 2">
    <name type="scientific">Aequorivita echinoideorum</name>
    <dbReference type="NCBI Taxonomy" id="1549647"/>
    <lineage>
        <taxon>Bacteria</taxon>
        <taxon>Pseudomonadati</taxon>
        <taxon>Bacteroidota</taxon>
        <taxon>Flavobacteriia</taxon>
        <taxon>Flavobacteriales</taxon>
        <taxon>Flavobacteriaceae</taxon>
        <taxon>Aequorivita</taxon>
    </lineage>
</organism>
<dbReference type="EMBL" id="JAHCTB010000004">
    <property type="protein sequence ID" value="MBT0608698.1"/>
    <property type="molecule type" value="Genomic_DNA"/>
</dbReference>
<accession>A0ABS5S676</accession>
<dbReference type="Proteomes" id="UP001297092">
    <property type="component" value="Unassembled WGS sequence"/>
</dbReference>
<evidence type="ECO:0008006" key="3">
    <source>
        <dbReference type="Google" id="ProtNLM"/>
    </source>
</evidence>
<evidence type="ECO:0000313" key="2">
    <source>
        <dbReference type="Proteomes" id="UP001297092"/>
    </source>
</evidence>
<name>A0ABS5S676_9FLAO</name>
<sequence>MKHIILSVIFGLTVCILSAQVGIGTTNPSAAAMLEVSSQTDGNGPYLGFMPPRVPNVSARDAIAVTAADVGLMVFVKSIGCLQMWDGSHWESVQCLNSIPIEPWINEFHYDNIGTDSGEFVEIAGPAGLDLNGYRIILYNGADGTSYDSFQLSGIIDNESNSYGALGFTRPNIQNGSPDGIALVKTSNNQILQFISYEGAFSASNGPAQGASSIDIGYSESDLTPTGNSLQLIGTGNQCSHFTWSAPATASPESLNAGQNIN</sequence>
<comment type="caution">
    <text evidence="1">The sequence shown here is derived from an EMBL/GenBank/DDBJ whole genome shotgun (WGS) entry which is preliminary data.</text>
</comment>